<evidence type="ECO:0000313" key="3">
    <source>
        <dbReference type="Proteomes" id="UP000198859"/>
    </source>
</evidence>
<dbReference type="STRING" id="642780.SAMN04488570_0007"/>
<protein>
    <submittedName>
        <fullName evidence="2">Uncharacterized protein</fullName>
    </submittedName>
</protein>
<dbReference type="AlphaFoldDB" id="A0A1H1L2J8"/>
<sequence length="240" mass="25151">MRRTPPAACSRPARPRVSPSAPRLLPLLAPLVVGGLLLGGCGGGDGGSGGTGDASDTPTASAADQDCRDQWRALGDRLPDGDDEHPSSLPGRTTSIAASVDYYATTAKASDCERTLAAEKTQLTSLAAFVTTLRPYDLAYQLDRVGERAAAYARPSGKAGRGAPTAAQVEAALRTMERRAEQAAADQDPAWQQATVVDLSEKKSRAKALKDLAFLSRESRAWRQGHAAELVVRRALTAAG</sequence>
<evidence type="ECO:0000313" key="2">
    <source>
        <dbReference type="EMBL" id="SDR68540.1"/>
    </source>
</evidence>
<feature type="compositionally biased region" description="Low complexity" evidence="1">
    <location>
        <begin position="53"/>
        <end position="64"/>
    </location>
</feature>
<feature type="region of interest" description="Disordered" evidence="1">
    <location>
        <begin position="1"/>
        <end position="21"/>
    </location>
</feature>
<reference evidence="3" key="1">
    <citation type="submission" date="2016-10" db="EMBL/GenBank/DDBJ databases">
        <authorList>
            <person name="Varghese N."/>
            <person name="Submissions S."/>
        </authorList>
    </citation>
    <scope>NUCLEOTIDE SEQUENCE [LARGE SCALE GENOMIC DNA]</scope>
    <source>
        <strain evidence="3">DSM 22127</strain>
    </source>
</reference>
<dbReference type="OrthoDB" id="3824550at2"/>
<name>A0A1H1L2J8_9ACTN</name>
<dbReference type="EMBL" id="LT629757">
    <property type="protein sequence ID" value="SDR68540.1"/>
    <property type="molecule type" value="Genomic_DNA"/>
</dbReference>
<dbReference type="Proteomes" id="UP000198859">
    <property type="component" value="Chromosome I"/>
</dbReference>
<dbReference type="RefSeq" id="WP_091724925.1">
    <property type="nucleotide sequence ID" value="NZ_LT629757.1"/>
</dbReference>
<keyword evidence="3" id="KW-1185">Reference proteome</keyword>
<proteinExistence type="predicted"/>
<gene>
    <name evidence="2" type="ORF">SAMN04488570_0007</name>
</gene>
<accession>A0A1H1L2J8</accession>
<feature type="compositionally biased region" description="Basic and acidic residues" evidence="1">
    <location>
        <begin position="73"/>
        <end position="86"/>
    </location>
</feature>
<evidence type="ECO:0000256" key="1">
    <source>
        <dbReference type="SAM" id="MobiDB-lite"/>
    </source>
</evidence>
<feature type="region of interest" description="Disordered" evidence="1">
    <location>
        <begin position="73"/>
        <end position="93"/>
    </location>
</feature>
<organism evidence="2 3">
    <name type="scientific">Nocardioides scoriae</name>
    <dbReference type="NCBI Taxonomy" id="642780"/>
    <lineage>
        <taxon>Bacteria</taxon>
        <taxon>Bacillati</taxon>
        <taxon>Actinomycetota</taxon>
        <taxon>Actinomycetes</taxon>
        <taxon>Propionibacteriales</taxon>
        <taxon>Nocardioidaceae</taxon>
        <taxon>Nocardioides</taxon>
    </lineage>
</organism>
<feature type="region of interest" description="Disordered" evidence="1">
    <location>
        <begin position="46"/>
        <end position="65"/>
    </location>
</feature>